<feature type="disulfide bond" evidence="6">
    <location>
        <begin position="1837"/>
        <end position="1898"/>
    </location>
</feature>
<feature type="domain" description="SRCR" evidence="8">
    <location>
        <begin position="588"/>
        <end position="688"/>
    </location>
</feature>
<organism evidence="9 10">
    <name type="scientific">Acanthaster planci</name>
    <name type="common">Crown-of-thorns starfish</name>
    <dbReference type="NCBI Taxonomy" id="133434"/>
    <lineage>
        <taxon>Eukaryota</taxon>
        <taxon>Metazoa</taxon>
        <taxon>Echinodermata</taxon>
        <taxon>Eleutherozoa</taxon>
        <taxon>Asterozoa</taxon>
        <taxon>Asteroidea</taxon>
        <taxon>Valvatacea</taxon>
        <taxon>Valvatida</taxon>
        <taxon>Acanthasteridae</taxon>
        <taxon>Acanthaster</taxon>
    </lineage>
</organism>
<dbReference type="InterPro" id="IPR036772">
    <property type="entry name" value="SRCR-like_dom_sf"/>
</dbReference>
<feature type="disulfide bond" evidence="6">
    <location>
        <begin position="1145"/>
        <end position="1206"/>
    </location>
</feature>
<feature type="disulfide bond" evidence="6">
    <location>
        <begin position="1927"/>
        <end position="1991"/>
    </location>
</feature>
<feature type="disulfide bond" evidence="6">
    <location>
        <begin position="2240"/>
        <end position="2304"/>
    </location>
</feature>
<feature type="disulfide bond" evidence="6">
    <location>
        <begin position="2135"/>
        <end position="2199"/>
    </location>
</feature>
<feature type="disulfide bond" evidence="6">
    <location>
        <begin position="1758"/>
        <end position="1768"/>
    </location>
</feature>
<feature type="disulfide bond" evidence="6">
    <location>
        <begin position="2876"/>
        <end position="2937"/>
    </location>
</feature>
<feature type="disulfide bond" evidence="6">
    <location>
        <begin position="2863"/>
        <end position="2927"/>
    </location>
</feature>
<feature type="domain" description="SRCR" evidence="8">
    <location>
        <begin position="2838"/>
        <end position="2938"/>
    </location>
</feature>
<feature type="domain" description="SRCR" evidence="8">
    <location>
        <begin position="2631"/>
        <end position="2731"/>
    </location>
</feature>
<feature type="domain" description="SRCR" evidence="8">
    <location>
        <begin position="2734"/>
        <end position="2834"/>
    </location>
</feature>
<feature type="disulfide bond" evidence="6">
    <location>
        <begin position="2907"/>
        <end position="2917"/>
    </location>
</feature>
<feature type="disulfide bond" evidence="6">
    <location>
        <begin position="210"/>
        <end position="271"/>
    </location>
</feature>
<feature type="disulfide bond" evidence="6">
    <location>
        <begin position="508"/>
        <end position="572"/>
    </location>
</feature>
<dbReference type="FunFam" id="3.10.250.10:FF:000001">
    <property type="entry name" value="Lysyl oxidase 4 isoform X1"/>
    <property type="match status" value="3"/>
</dbReference>
<feature type="domain" description="SRCR" evidence="8">
    <location>
        <begin position="1902"/>
        <end position="2002"/>
    </location>
</feature>
<feature type="disulfide bond" evidence="6">
    <location>
        <begin position="1940"/>
        <end position="2001"/>
    </location>
</feature>
<evidence type="ECO:0000256" key="4">
    <source>
        <dbReference type="ARBA" id="ARBA00023170"/>
    </source>
</evidence>
<dbReference type="KEGG" id="aplc:110977712"/>
<evidence type="ECO:0000256" key="7">
    <source>
        <dbReference type="SAM" id="MobiDB-lite"/>
    </source>
</evidence>
<dbReference type="Proteomes" id="UP000694845">
    <property type="component" value="Unplaced"/>
</dbReference>
<feature type="domain" description="SRCR" evidence="8">
    <location>
        <begin position="1316"/>
        <end position="1417"/>
    </location>
</feature>
<feature type="domain" description="SRCR" evidence="8">
    <location>
        <begin position="483"/>
        <end position="583"/>
    </location>
</feature>
<dbReference type="FunFam" id="3.10.250.10:FF:000011">
    <property type="entry name" value="Scavenger receptor class A member 5"/>
    <property type="match status" value="6"/>
</dbReference>
<protein>
    <submittedName>
        <fullName evidence="10">Deleted in malignant brain tumors 1 protein-like</fullName>
    </submittedName>
</protein>
<feature type="disulfide bond" evidence="6">
    <location>
        <begin position="521"/>
        <end position="582"/>
    </location>
</feature>
<feature type="disulfide bond" evidence="6">
    <location>
        <begin position="1073"/>
        <end position="1083"/>
    </location>
</feature>
<dbReference type="FunFam" id="3.10.250.10:FF:000006">
    <property type="entry name" value="neurotrypsin isoform X2"/>
    <property type="match status" value="9"/>
</dbReference>
<dbReference type="OMA" id="GECTHRG"/>
<gene>
    <name evidence="10" type="primary">LOC110977712</name>
</gene>
<dbReference type="OrthoDB" id="536948at2759"/>
<evidence type="ECO:0000256" key="3">
    <source>
        <dbReference type="ARBA" id="ARBA00023157"/>
    </source>
</evidence>
<sequence>MKTVAKRLSDRSTSSTVLLVAIAWLAVGARSATAREISQARHRRDDIGGSAVTTGPSYGGNDHVRLVNGPNAHSGRVEVKLHGVWGTVCDDLWDIKEAEVVCRSLGFPGASSALVSYGSGTGPILLDDLMCTGQEEKLEDCPHAGVGNHNCSHYEDAGVECSTQADTTVDVRLEGGETDFEGRLEIRFNGGEWGTVCDDSWGLEEAQVACRMLGFPGAVAARSGACYGQGSGDIFLDDVDCDGSEESLLDCTFTDRFNHNCQHSEDAGVVCQPAVRLAGGDVPNAGRVELYHLGAWGTVCDDYWDIDDAEVVCRQLGFYGALASLGSARFGPGSGDILLDNLGCLGWESDLFECPHLGVGNHDCYHGEDAGVVCNVNVRLVGGSSSHEGRVEIYSGGRWGTVCDDGWSLSDAAVVCRQLGLGDALEATLNARFGPGTGDILLDDVGCTGNEDTLIDCSHPPIGTHNCGHSEDAGVICQEDASIRLSGGDNNREGRVEISIHGVWGTVCDDLWDLNDATVVCRQLGFTGAESAPTGARFGRGEDPVYLDDVQCTGSEATLISCTHAGIGEHNCDHGDDAGVVCSSSDSLRLVDGSTRNEGRLEIYLGGRWGTVCDDWWGLQDATVACKQLGFPDALTPTAGGSFGSGTGPILLSNVDCVGYESSLVNCQHTAAGHIHCDHDEDAGVVCSPSIRLVGGTDSNEGRVEVFSNGRWGTVCDDGWDLNDATVICRELGFQDAIEAVSYAAFGQGTGLDILLDDVACLGDEESVLRCQHSGLGNHNCGHYEDAGVRCSIAIRLVGGSTPSEGRLEVFANGYWGTVCDDGWGLTDAQVVCRELGFSSAQEATTSARFGQGTGEILLDGVSCTGSEDRLTDCTHQGIGVNDCNHGEDAGVVCGGVAESIRLVGGSGPYEGRVEVFLNGRWGTVCDDSWDIVDADVACRQLGFSGAERAASRAEFGAGTGDIWLDDLACSGDESVLAACPHAYVHNCVHNEDAGVVCSTGVQLRLVGGSTFSQGRVEIWHDGEWGTICDDDWDINDARVVCHQLGFYEAQAASGQAGYGQGSGPIILDDVQCRGDETDITLCPHNGFGVNNCGHSEDAGVSCVVAIRLQGGSNSREGRVEVFHRGEWGTVCDDYWDLDDARVVCRQLGFPNVQSAWGSAHFGMGTGRILLDDVQCLGTEDSLDECPHSGLGTHNCGHHEDAGVTCSPNGIRLVGGTSPLSGRVEILVNGRWGTVCDDYWDLDDARVVCRQLGYQSAVSAATDAHFGEGTGDILLDDVHCTGYETELVNCPHDGVGNHNCDHWEDAGVVCSSGVTIRLVGGQNPREGRVEVLYNLAWGTVCDDWWDDDDACVVCRQLGFTGGVAYQGYGHSWGSGSGNIWLDDVDCSGSEATIWDCSHSGVGVHNCAHSEDAGVSCSSSHLRCAEFLSISSLIFSLVLKLSGGLFPASLLPTPILRWSYNFSSVRELLSSSQNCCLTGRETVGIPASLASLLKERSRPLLPSKKASVRGSLRYQPRTRQVMKTVAKRLSDRSTSSTVLLVAIAWLAVGARSATAREISQARHRRDDIGGSAGTSGSSNVRLSDGASIYEGRVEVFANGQWGTVCDDNWGLSDANVVCRQLGYGAALSAPIRAAYGQGQGPIQLDDVACTGSESSIFQCSHGGIQQHNCLHSEDASVQCTAPSSGGDGKDHVRLVNGPNAHSGRVEVKLQGVWGTVCDDMWDMKEAEVVCRSLGFPGASSALVSYGSGTGPILLDDLMCTGQEAKLEDCPHTGVGDHNCGHYEDVGVECSTQADTTVEVRLQGGETDFEGRLEIRFNGGEWGTVCDDGWGLEEAQVTCRMLGFPGTVAARSRAWYGQGSGDIFLDDVDCDGSEESLLDCTFTDRFNHNCQHSEDAGVVCQPAVRLAGGDVPNAGRVELYHLGAWGTVCDDEWDIDDAEVVCRQLGFYGALASLGSARFGPGSGDILLDNLECVGLESDLFECPHLGVGNHDCHHGEDAGVVCNVNVRLVGGASSHEGRVEIYSGGRWGTVCDDGWSLSDAAVVCRQLGLGDALEATMNARFGPGTGDILLDDVGCTGNEDTLIDCSHPPIGTHNCGHSEDAGVICQEDASIRLRGGDNNREGRVEISIHGVWGTVCDNLWDLNDATVVCRQLGFTGAESAPTGARFGRGEDPVYLDDVQCTGSEATLISCTHAGIGEHNCDHGDDAGVVCSSSGPLRLVGGSTRNEGRLEIYLGGRWGTVCDDSWGLQDAIVACKQLGFPDALTPTAGGSFGSGTGPILLDNVACVGHESYLVNCQRAGAGHINCDHDEDAGVVCSPLIRLVGGTDSNEGRVEVFSNGRWGTVCDDGWDLNDATVICRELGFQDAIEAVPYAAFGQGTGLDILLDDVACLGDEESVLKCQHSGLGNHNCGHHEDAGVRCSMAIRLVGGSTPSEGRVEVFANGYWGTVCDDGWGLTDAQVVCRELGFSSAQEATTSARFGQGTGEILLDDVSCTGSEDRLTDCTHQGIGVHNCNHGEDAGVVCGGVTESIRLVGGSGPNEGRVEVFLNGRWGTVCDDNWDIVDAEVACRQLGFTGAERAASRAEFGAGTGDIWLDDLACSGDESVLAACPHAHSHNCVHNEDAGVVCSSGGQLRLVGGSTFNQGRVEIWHDGEWGTICDDDWDINDAQVVCHQLGFYEAQAASSQAGYGQGSGPIILDNVQCRGDETDITLCPHNGFGVNNCGHSEDAGVACVVAIRLQGSSNSREGRVEVFDSGEWGTVCDDHWDLDDARVVCRQLGFPNVQSAWGSAHFGMGTGRILLDDVQCLGTEDSLGECPHSGLGTHNCGHHEDAGVTCSSNGIRLVGGTSPLSGRVEILVNGRWGTVCDDYWDLDNARVVCRQLGYQSAVSATTNAHFGEGTGDILLDDVHCTGYETELVSCPHDGVGNHNCGHWEDAGVVCSSGVTIRLVGGQNPREGRVEVLYNSAWGTVCDDSWDDDDASVVCRQLGFTGGVAYQGYGHSWGSGSGNIWLDDVTCSGSEATIWDCSHPGIGVHNCAHSEDAGVRCSSS</sequence>
<feature type="disulfide bond" evidence="6">
    <location>
        <begin position="1236"/>
        <end position="1300"/>
    </location>
</feature>
<feature type="disulfide bond" evidence="6">
    <location>
        <begin position="2759"/>
        <end position="2823"/>
    </location>
</feature>
<feature type="disulfide bond" evidence="6">
    <location>
        <begin position="970"/>
        <end position="980"/>
    </location>
</feature>
<evidence type="ECO:0000256" key="2">
    <source>
        <dbReference type="ARBA" id="ARBA00022737"/>
    </source>
</evidence>
<feature type="domain" description="SRCR" evidence="8">
    <location>
        <begin position="2005"/>
        <end position="2105"/>
    </location>
</feature>
<feature type="disulfide bond" evidence="6">
    <location>
        <begin position="2030"/>
        <end position="2094"/>
    </location>
</feature>
<feature type="disulfide bond" evidence="6">
    <location>
        <begin position="2772"/>
        <end position="2833"/>
    </location>
</feature>
<feature type="domain" description="SRCR" evidence="8">
    <location>
        <begin position="1211"/>
        <end position="1311"/>
    </location>
</feature>
<feature type="domain" description="SRCR" evidence="8">
    <location>
        <begin position="2215"/>
        <end position="2315"/>
    </location>
</feature>
<dbReference type="Pfam" id="PF00530">
    <property type="entry name" value="SRCR"/>
    <property type="match status" value="27"/>
</dbReference>
<feature type="disulfide bond" evidence="6">
    <location>
        <begin position="552"/>
        <end position="562"/>
    </location>
</feature>
<evidence type="ECO:0000259" key="8">
    <source>
        <dbReference type="PROSITE" id="PS50287"/>
    </source>
</evidence>
<feature type="disulfide bond" evidence="6">
    <location>
        <begin position="131"/>
        <end position="141"/>
    </location>
</feature>
<feature type="domain" description="SRCR" evidence="8">
    <location>
        <begin position="378"/>
        <end position="478"/>
    </location>
</feature>
<feature type="disulfide bond" evidence="6">
    <location>
        <begin position="2700"/>
        <end position="2710"/>
    </location>
</feature>
<dbReference type="SMART" id="SM00202">
    <property type="entry name" value="SR"/>
    <property type="match status" value="27"/>
</dbReference>
<dbReference type="Gene3D" id="3.10.250.10">
    <property type="entry name" value="SRCR-like domain"/>
    <property type="match status" value="27"/>
</dbReference>
<feature type="disulfide bond" evidence="6">
    <location>
        <begin position="761"/>
        <end position="771"/>
    </location>
</feature>
<feature type="disulfide bond" evidence="6">
    <location>
        <begin position="1132"/>
        <end position="1196"/>
    </location>
</feature>
<keyword evidence="4" id="KW-0675">Receptor</keyword>
<dbReference type="FunFam" id="3.10.250.10:FF:000007">
    <property type="entry name" value="Soluble scavenger receptor cysteine-rich domain-containing protein SSC5D"/>
    <property type="match status" value="6"/>
</dbReference>
<feature type="disulfide bond" evidence="6">
    <location>
        <begin position="1280"/>
        <end position="1290"/>
    </location>
</feature>
<feature type="disulfide bond" evidence="6">
    <location>
        <begin position="300"/>
        <end position="364"/>
    </location>
</feature>
<feature type="disulfide bond" evidence="6">
    <location>
        <begin position="820"/>
        <end position="884"/>
    </location>
</feature>
<comment type="caution">
    <text evidence="6">Lacks conserved residue(s) required for the propagation of feature annotation.</text>
</comment>
<dbReference type="PRINTS" id="PR00258">
    <property type="entry name" value="SPERACTRCPTR"/>
</dbReference>
<feature type="disulfide bond" evidence="6">
    <location>
        <begin position="241"/>
        <end position="251"/>
    </location>
</feature>
<feature type="disulfide bond" evidence="6">
    <location>
        <begin position="2447"/>
        <end position="2511"/>
    </location>
</feature>
<feature type="disulfide bond" evidence="6">
    <location>
        <begin position="3013"/>
        <end position="3023"/>
    </location>
</feature>
<evidence type="ECO:0000256" key="1">
    <source>
        <dbReference type="ARBA" id="ARBA00022729"/>
    </source>
</evidence>
<feature type="disulfide bond" evidence="6">
    <location>
        <begin position="1386"/>
        <end position="1396"/>
    </location>
</feature>
<accession>A0A8B7Y7K4</accession>
<feature type="disulfide bond" evidence="6">
    <location>
        <begin position="2074"/>
        <end position="2084"/>
    </location>
</feature>
<dbReference type="InterPro" id="IPR001190">
    <property type="entry name" value="SRCR"/>
</dbReference>
<keyword evidence="1" id="KW-0732">Signal</keyword>
<name>A0A8B7Y7K4_ACAPL</name>
<feature type="domain" description="SRCR" evidence="8">
    <location>
        <begin position="2422"/>
        <end position="2522"/>
    </location>
</feature>
<keyword evidence="3 6" id="KW-1015">Disulfide bond</keyword>
<feature type="domain" description="SRCR" evidence="8">
    <location>
        <begin position="2528"/>
        <end position="2626"/>
    </location>
</feature>
<feature type="disulfide bond" evidence="6">
    <location>
        <begin position="2148"/>
        <end position="2209"/>
    </location>
</feature>
<feature type="disulfide bond" evidence="6">
    <location>
        <begin position="344"/>
        <end position="354"/>
    </location>
</feature>
<feature type="disulfide bond" evidence="6">
    <location>
        <begin position="2043"/>
        <end position="2104"/>
    </location>
</feature>
<feature type="disulfide bond" evidence="6">
    <location>
        <begin position="2669"/>
        <end position="2730"/>
    </location>
</feature>
<keyword evidence="5" id="KW-0325">Glycoprotein</keyword>
<dbReference type="PROSITE" id="PS00420">
    <property type="entry name" value="SRCR_1"/>
    <property type="match status" value="24"/>
</dbReference>
<feature type="domain" description="SRCR" evidence="8">
    <location>
        <begin position="691"/>
        <end position="792"/>
    </location>
</feature>
<feature type="disulfide bond" evidence="6">
    <location>
        <begin position="1824"/>
        <end position="1888"/>
    </location>
</feature>
<evidence type="ECO:0000256" key="6">
    <source>
        <dbReference type="PROSITE-ProRule" id="PRU00196"/>
    </source>
</evidence>
<feature type="disulfide bond" evidence="6">
    <location>
        <begin position="2491"/>
        <end position="2501"/>
    </location>
</feature>
<feature type="disulfide bond" evidence="6">
    <location>
        <begin position="403"/>
        <end position="467"/>
    </location>
</feature>
<dbReference type="PANTHER" id="PTHR48071:SF18">
    <property type="entry name" value="DELETED IN MALIGNANT BRAIN TUMORS 1 PROTEIN-RELATED"/>
    <property type="match status" value="1"/>
</dbReference>
<proteinExistence type="predicted"/>
<feature type="region of interest" description="Disordered" evidence="7">
    <location>
        <begin position="41"/>
        <end position="61"/>
    </location>
</feature>
<feature type="disulfide bond" evidence="6">
    <location>
        <begin position="2284"/>
        <end position="2294"/>
    </location>
</feature>
<feature type="disulfide bond" evidence="6">
    <location>
        <begin position="864"/>
        <end position="874"/>
    </location>
</feature>
<feature type="domain" description="SRCR" evidence="8">
    <location>
        <begin position="1798"/>
        <end position="1899"/>
    </location>
</feature>
<evidence type="ECO:0000313" key="9">
    <source>
        <dbReference type="Proteomes" id="UP000694845"/>
    </source>
</evidence>
<feature type="disulfide bond" evidence="6">
    <location>
        <begin position="2803"/>
        <end position="2813"/>
    </location>
</feature>
<feature type="domain" description="SRCR" evidence="8">
    <location>
        <begin position="795"/>
        <end position="895"/>
    </location>
</feature>
<feature type="disulfide bond" evidence="6">
    <location>
        <begin position="626"/>
        <end position="687"/>
    </location>
</feature>
<feature type="disulfide bond" evidence="6">
    <location>
        <begin position="2253"/>
        <end position="2314"/>
    </location>
</feature>
<dbReference type="SUPFAM" id="SSF56487">
    <property type="entry name" value="SRCR-like"/>
    <property type="match status" value="27"/>
</dbReference>
<feature type="domain" description="SRCR" evidence="8">
    <location>
        <begin position="1107"/>
        <end position="1207"/>
    </location>
</feature>
<dbReference type="FunFam" id="3.10.250.10:FF:000026">
    <property type="entry name" value="Tequila, isoform D"/>
    <property type="match status" value="3"/>
</dbReference>
<feature type="disulfide bond" evidence="6">
    <location>
        <begin position="833"/>
        <end position="894"/>
    </location>
</feature>
<feature type="disulfide bond" evidence="6">
    <location>
        <begin position="1176"/>
        <end position="1186"/>
    </location>
</feature>
<feature type="disulfide bond" evidence="6">
    <location>
        <begin position="197"/>
        <end position="261"/>
    </location>
</feature>
<feature type="domain" description="SRCR" evidence="8">
    <location>
        <begin position="275"/>
        <end position="375"/>
    </location>
</feature>
<reference evidence="10" key="1">
    <citation type="submission" date="2025-08" db="UniProtKB">
        <authorList>
            <consortium name="RefSeq"/>
        </authorList>
    </citation>
    <scope>IDENTIFICATION</scope>
</reference>
<feature type="disulfide bond" evidence="6">
    <location>
        <begin position="313"/>
        <end position="374"/>
    </location>
</feature>
<feature type="disulfide bond" evidence="6">
    <location>
        <begin position="1971"/>
        <end position="1981"/>
    </location>
</feature>
<feature type="domain" description="SRCR" evidence="8">
    <location>
        <begin position="2943"/>
        <end position="3044"/>
    </location>
</feature>
<dbReference type="GO" id="GO:0016020">
    <property type="term" value="C:membrane"/>
    <property type="evidence" value="ECO:0007669"/>
    <property type="project" value="InterPro"/>
</dbReference>
<evidence type="ECO:0000313" key="10">
    <source>
        <dbReference type="RefSeq" id="XP_022087751.1"/>
    </source>
</evidence>
<feature type="domain" description="SRCR" evidence="8">
    <location>
        <begin position="2318"/>
        <end position="2419"/>
    </location>
</feature>
<feature type="disulfide bond" evidence="6">
    <location>
        <begin position="447"/>
        <end position="457"/>
    </location>
</feature>
<feature type="disulfide bond" evidence="6">
    <location>
        <begin position="2179"/>
        <end position="2189"/>
    </location>
</feature>
<feature type="domain" description="SRCR" evidence="8">
    <location>
        <begin position="1691"/>
        <end position="1789"/>
    </location>
</feature>
<feature type="disulfide bond" evidence="6">
    <location>
        <begin position="1604"/>
        <end position="1668"/>
    </location>
</feature>
<feature type="disulfide bond" evidence="6">
    <location>
        <begin position="657"/>
        <end position="667"/>
    </location>
</feature>
<feature type="disulfide bond" evidence="6">
    <location>
        <begin position="2656"/>
        <end position="2720"/>
    </location>
</feature>
<feature type="disulfide bond" evidence="6">
    <location>
        <begin position="1249"/>
        <end position="1310"/>
    </location>
</feature>
<feature type="disulfide bond" evidence="6">
    <location>
        <begin position="2597"/>
        <end position="2607"/>
    </location>
</feature>
<feature type="domain" description="SRCR" evidence="8">
    <location>
        <begin position="64"/>
        <end position="162"/>
    </location>
</feature>
<feature type="disulfide bond" evidence="6">
    <location>
        <begin position="2460"/>
        <end position="2521"/>
    </location>
</feature>
<feature type="region of interest" description="Disordered" evidence="7">
    <location>
        <begin position="1557"/>
        <end position="1578"/>
    </location>
</feature>
<dbReference type="PANTHER" id="PTHR48071">
    <property type="entry name" value="SRCR DOMAIN-CONTAINING PROTEIN"/>
    <property type="match status" value="1"/>
</dbReference>
<feature type="disulfide bond" evidence="6">
    <location>
        <begin position="613"/>
        <end position="677"/>
    </location>
</feature>
<feature type="disulfide bond" evidence="6">
    <location>
        <begin position="2388"/>
        <end position="2398"/>
    </location>
</feature>
<dbReference type="GeneID" id="110977712"/>
<feature type="domain" description="SRCR" evidence="8">
    <location>
        <begin position="171"/>
        <end position="272"/>
    </location>
</feature>
<feature type="domain" description="SRCR" evidence="8">
    <location>
        <begin position="901"/>
        <end position="999"/>
    </location>
</feature>
<feature type="domain" description="SRCR" evidence="8">
    <location>
        <begin position="1004"/>
        <end position="1104"/>
    </location>
</feature>
<dbReference type="RefSeq" id="XP_022087751.1">
    <property type="nucleotide sequence ID" value="XM_022232059.1"/>
</dbReference>
<feature type="disulfide bond" evidence="6">
    <location>
        <begin position="416"/>
        <end position="477"/>
    </location>
</feature>
<dbReference type="PROSITE" id="PS50287">
    <property type="entry name" value="SRCR_2"/>
    <property type="match status" value="27"/>
</dbReference>
<evidence type="ECO:0000256" key="5">
    <source>
        <dbReference type="ARBA" id="ARBA00023180"/>
    </source>
</evidence>
<keyword evidence="9" id="KW-1185">Reference proteome</keyword>
<feature type="disulfide bond" evidence="6">
    <location>
        <begin position="1029"/>
        <end position="1093"/>
    </location>
</feature>
<keyword evidence="2" id="KW-0677">Repeat</keyword>
<feature type="disulfide bond" evidence="6">
    <location>
        <begin position="1648"/>
        <end position="1658"/>
    </location>
</feature>
<feature type="disulfide bond" evidence="6">
    <location>
        <begin position="1868"/>
        <end position="1878"/>
    </location>
</feature>
<feature type="domain" description="SRCR" evidence="8">
    <location>
        <begin position="1579"/>
        <end position="1679"/>
    </location>
</feature>
<feature type="disulfide bond" evidence="6">
    <location>
        <begin position="1042"/>
        <end position="1103"/>
    </location>
</feature>
<feature type="disulfide bond" evidence="6">
    <location>
        <begin position="1617"/>
        <end position="1678"/>
    </location>
</feature>
<feature type="domain" description="SRCR" evidence="8">
    <location>
        <begin position="2110"/>
        <end position="2210"/>
    </location>
</feature>